<gene>
    <name evidence="1" type="ORF">MJB10_03275</name>
</gene>
<name>A0AA96LQ35_9BACL</name>
<dbReference type="KEGG" id="proo:MJB10_03275"/>
<dbReference type="EMBL" id="CP130319">
    <property type="protein sequence ID" value="WNR45173.1"/>
    <property type="molecule type" value="Genomic_DNA"/>
</dbReference>
<organism evidence="1 2">
    <name type="scientific">Paenibacillus roseopurpureus</name>
    <dbReference type="NCBI Taxonomy" id="2918901"/>
    <lineage>
        <taxon>Bacteria</taxon>
        <taxon>Bacillati</taxon>
        <taxon>Bacillota</taxon>
        <taxon>Bacilli</taxon>
        <taxon>Bacillales</taxon>
        <taxon>Paenibacillaceae</taxon>
        <taxon>Paenibacillus</taxon>
    </lineage>
</organism>
<keyword evidence="2" id="KW-1185">Reference proteome</keyword>
<dbReference type="RefSeq" id="WP_314801697.1">
    <property type="nucleotide sequence ID" value="NZ_CP130319.1"/>
</dbReference>
<reference evidence="1" key="1">
    <citation type="submission" date="2022-02" db="EMBL/GenBank/DDBJ databases">
        <title>Paenibacillus sp. MBLB1832 Whole Genome Shotgun Sequencing.</title>
        <authorList>
            <person name="Hwang C.Y."/>
            <person name="Cho E.-S."/>
            <person name="Seo M.-J."/>
        </authorList>
    </citation>
    <scope>NUCLEOTIDE SEQUENCE</scope>
    <source>
        <strain evidence="1">MBLB1832</strain>
    </source>
</reference>
<sequence>MTKQFAIDVAKKLYRENDQSYFVIRDPETDEFKVVDKKERDLRNLNAWVVFSIETDI</sequence>
<proteinExistence type="predicted"/>
<dbReference type="AlphaFoldDB" id="A0AA96LQ35"/>
<accession>A0AA96LQ35</accession>
<protein>
    <submittedName>
        <fullName evidence="1">Uncharacterized protein</fullName>
    </submittedName>
</protein>
<dbReference type="Proteomes" id="UP001304650">
    <property type="component" value="Chromosome"/>
</dbReference>
<evidence type="ECO:0000313" key="2">
    <source>
        <dbReference type="Proteomes" id="UP001304650"/>
    </source>
</evidence>
<evidence type="ECO:0000313" key="1">
    <source>
        <dbReference type="EMBL" id="WNR45173.1"/>
    </source>
</evidence>